<reference evidence="5 6" key="1">
    <citation type="journal article" date="2009" name="Stand. Genomic Sci.">
        <title>Complete genome sequence of Slackia heliotrinireducens type strain (RHS 1).</title>
        <authorList>
            <person name="Pukall R."/>
            <person name="Lapidus A."/>
            <person name="Nolan M."/>
            <person name="Copeland A."/>
            <person name="Glavina Del Rio T."/>
            <person name="Lucas S."/>
            <person name="Chen F."/>
            <person name="Tice H."/>
            <person name="Cheng J.F."/>
            <person name="Chertkov O."/>
            <person name="Bruce D."/>
            <person name="Goodwin L."/>
            <person name="Kuske C."/>
            <person name="Brettin T."/>
            <person name="Detter J.C."/>
            <person name="Han C."/>
            <person name="Pitluck S."/>
            <person name="Pati A."/>
            <person name="Mavrommatis K."/>
            <person name="Ivanova N."/>
            <person name="Ovchinnikova G."/>
            <person name="Chen A."/>
            <person name="Palaniappan K."/>
            <person name="Schneider S."/>
            <person name="Rohde M."/>
            <person name="Chain P."/>
            <person name="D'haeseleer P."/>
            <person name="Goker M."/>
            <person name="Bristow J."/>
            <person name="Eisen J.A."/>
            <person name="Markowitz V."/>
            <person name="Kyrpides N.C."/>
            <person name="Klenk H.P."/>
            <person name="Hugenholtz P."/>
        </authorList>
    </citation>
    <scope>NUCLEOTIDE SEQUENCE [LARGE SCALE GENOMIC DNA]</scope>
    <source>
        <strain evidence="6">ATCC 29202 / DSM 20476 / NCTC 11029 / RHS 1</strain>
    </source>
</reference>
<evidence type="ECO:0000313" key="6">
    <source>
        <dbReference type="Proteomes" id="UP000002026"/>
    </source>
</evidence>
<keyword evidence="5" id="KW-0378">Hydrolase</keyword>
<dbReference type="HOGENOM" id="CLU_012933_0_0_11"/>
<dbReference type="GO" id="GO:0004386">
    <property type="term" value="F:helicase activity"/>
    <property type="evidence" value="ECO:0007669"/>
    <property type="project" value="UniProtKB-KW"/>
</dbReference>
<dbReference type="KEGG" id="shi:Shel_08480"/>
<dbReference type="EMBL" id="CP001684">
    <property type="protein sequence ID" value="ACV21899.1"/>
    <property type="molecule type" value="Genomic_DNA"/>
</dbReference>
<keyword evidence="5" id="KW-0540">Nuclease</keyword>
<dbReference type="STRING" id="471855.Shel_08480"/>
<feature type="domain" description="PD-(D/E)XK endonuclease-like" evidence="4">
    <location>
        <begin position="588"/>
        <end position="882"/>
    </location>
</feature>
<keyword evidence="2" id="KW-0347">Helicase</keyword>
<evidence type="ECO:0000313" key="5">
    <source>
        <dbReference type="EMBL" id="ACV21899.1"/>
    </source>
</evidence>
<proteinExistence type="predicted"/>
<name>C7N4R4_SLAHD</name>
<organism evidence="5 6">
    <name type="scientific">Slackia heliotrinireducens (strain ATCC 29202 / DSM 20476 / NCTC 11029 / RHS 1)</name>
    <name type="common">Peptococcus heliotrinreducens</name>
    <dbReference type="NCBI Taxonomy" id="471855"/>
    <lineage>
        <taxon>Bacteria</taxon>
        <taxon>Bacillati</taxon>
        <taxon>Actinomycetota</taxon>
        <taxon>Coriobacteriia</taxon>
        <taxon>Eggerthellales</taxon>
        <taxon>Eggerthellaceae</taxon>
        <taxon>Slackia</taxon>
    </lineage>
</organism>
<dbReference type="InterPro" id="IPR038726">
    <property type="entry name" value="PDDEXK_AddAB-type"/>
</dbReference>
<evidence type="ECO:0000256" key="1">
    <source>
        <dbReference type="ARBA" id="ARBA00022763"/>
    </source>
</evidence>
<keyword evidence="3" id="KW-0234">DNA repair</keyword>
<keyword evidence="2" id="KW-0067">ATP-binding</keyword>
<dbReference type="eggNOG" id="COG2887">
    <property type="taxonomic scope" value="Bacteria"/>
</dbReference>
<dbReference type="Pfam" id="PF12705">
    <property type="entry name" value="PDDEXK_1"/>
    <property type="match status" value="1"/>
</dbReference>
<evidence type="ECO:0000259" key="4">
    <source>
        <dbReference type="Pfam" id="PF12705"/>
    </source>
</evidence>
<dbReference type="RefSeq" id="WP_012798003.1">
    <property type="nucleotide sequence ID" value="NC_013165.1"/>
</dbReference>
<sequence length="889" mass="97470">MNQIVLLPSYAQAQEHRKALADVGSPTALGVQVTTQDAWLDELWSLFGDGRAIVDSMTRDMLLAYAMRSTGDFPVTPGTLMLISRMVKEGMGLPAFMNAMKGSVPVTITRTERALLGCASEYHVVLSRAGLVEPGEVMAALPGCVPNRYDLTVKGFGLLHPGQRAFFEAMGGGSFAEEPASDRVHALDQSIEASFLFPGGAYARPSLVADQIAASCAEGATAFVACKKPLDVYEACAPLLAAQGITCGVRARKRFFDTAFGRAIVSLYEFKSADECRPALLTDFLTSPFSGVGRRTAFDLDARMRGNRLITKEECLARVLGESEQARYCDEIVSDLDASILIGSLIGSMQGRSDWSDACRVEQIAAAFALRRVMETARACGLDLPCAMMFLEFMYVNVSQATAEPPQVLFATQQEASNYRPGSFDVVVATELDSVSYAVKNRTDSVTTLFEKLGIDSKDDALARVRRNFVATENLARVQFVCERAMNDEDANPTYPCIPLQEFIDCYRENPSATDDVDETYGLPQELLATVRSKGEEALYENAAHDLQPQQPQVVVDRPVAGQVSDGSRHLVVLPRIDRTCVVETPCLSPSQIESYLECPHKWFAHRRLRLEGIDEGFGAVEMGDFAHAVLNDFYTVFMEEGHARVTADNRDRAVEVLAACFDGRRAIQAEPAHGRQRRNRLVATTSVEELQIDALKDKLVRFVLREANMLPDFHPHLLEYEIPIAQAVDYAGVKVFGRVDRVDIDEAGRAVVIDYKGSVSERYAAFGEGGVLANGKVQALIYAQLLRRHLGLDVRGALYISYGKTPVIRGAYDGSLMGKLDLPGCKVATCEFHPVDGRDFGSVLDETEERVAEHIKHLLEGIIEPAPAYATVCDWCPVKSCPKRGADE</sequence>
<keyword evidence="6" id="KW-1185">Reference proteome</keyword>
<gene>
    <name evidence="5" type="ordered locus">Shel_08480</name>
</gene>
<dbReference type="AlphaFoldDB" id="C7N4R4"/>
<dbReference type="GO" id="GO:0004527">
    <property type="term" value="F:exonuclease activity"/>
    <property type="evidence" value="ECO:0007669"/>
    <property type="project" value="UniProtKB-KW"/>
</dbReference>
<dbReference type="Proteomes" id="UP000002026">
    <property type="component" value="Chromosome"/>
</dbReference>
<evidence type="ECO:0000256" key="2">
    <source>
        <dbReference type="ARBA" id="ARBA00022806"/>
    </source>
</evidence>
<accession>C7N4R4</accession>
<dbReference type="Gene3D" id="3.90.320.10">
    <property type="match status" value="1"/>
</dbReference>
<dbReference type="GO" id="GO:0006281">
    <property type="term" value="P:DNA repair"/>
    <property type="evidence" value="ECO:0007669"/>
    <property type="project" value="UniProtKB-KW"/>
</dbReference>
<keyword evidence="5" id="KW-0269">Exonuclease</keyword>
<keyword evidence="1" id="KW-0227">DNA damage</keyword>
<evidence type="ECO:0000256" key="3">
    <source>
        <dbReference type="ARBA" id="ARBA00023204"/>
    </source>
</evidence>
<keyword evidence="2" id="KW-0547">Nucleotide-binding</keyword>
<dbReference type="InterPro" id="IPR011604">
    <property type="entry name" value="PDDEXK-like_dom_sf"/>
</dbReference>
<protein>
    <submittedName>
        <fullName evidence="5">RecB family exonuclease</fullName>
    </submittedName>
</protein>